<dbReference type="Pfam" id="PF16539">
    <property type="entry name" value="FlgT_M"/>
    <property type="match status" value="1"/>
</dbReference>
<dbReference type="InterPro" id="IPR032370">
    <property type="entry name" value="FlgT_N"/>
</dbReference>
<dbReference type="AlphaFoldDB" id="A0A1E7Z6U3"/>
<dbReference type="Gene3D" id="2.40.10.410">
    <property type="entry name" value="FlgT, C-terminal domain"/>
    <property type="match status" value="1"/>
</dbReference>
<evidence type="ECO:0000259" key="2">
    <source>
        <dbReference type="Pfam" id="PF16539"/>
    </source>
</evidence>
<feature type="domain" description="Flagellar assembly protein T C-terminal" evidence="1">
    <location>
        <begin position="292"/>
        <end position="367"/>
    </location>
</feature>
<evidence type="ECO:0000313" key="4">
    <source>
        <dbReference type="EMBL" id="OFC69263.1"/>
    </source>
</evidence>
<organism evidence="4 5">
    <name type="scientific">Alteromonas confluentis</name>
    <dbReference type="NCBI Taxonomy" id="1656094"/>
    <lineage>
        <taxon>Bacteria</taxon>
        <taxon>Pseudomonadati</taxon>
        <taxon>Pseudomonadota</taxon>
        <taxon>Gammaproteobacteria</taxon>
        <taxon>Alteromonadales</taxon>
        <taxon>Alteromonadaceae</taxon>
        <taxon>Alteromonas/Salinimonas group</taxon>
        <taxon>Alteromonas</taxon>
    </lineage>
</organism>
<gene>
    <name evidence="4" type="ORF">BFC18_19760</name>
</gene>
<evidence type="ECO:0000259" key="1">
    <source>
        <dbReference type="Pfam" id="PF16538"/>
    </source>
</evidence>
<dbReference type="InterPro" id="IPR032386">
    <property type="entry name" value="FlgT_M"/>
</dbReference>
<dbReference type="Pfam" id="PF16548">
    <property type="entry name" value="FlgT_N"/>
    <property type="match status" value="1"/>
</dbReference>
<accession>A0A1E7Z6U3</accession>
<dbReference type="STRING" id="1656094.BFC18_19760"/>
<reference evidence="4 5" key="1">
    <citation type="submission" date="2016-08" db="EMBL/GenBank/DDBJ databases">
        <authorList>
            <person name="Seilhamer J.J."/>
        </authorList>
    </citation>
    <scope>NUCLEOTIDE SEQUENCE [LARGE SCALE GENOMIC DNA]</scope>
    <source>
        <strain evidence="4 5">KCTC 42603</strain>
    </source>
</reference>
<proteinExistence type="predicted"/>
<dbReference type="InterPro" id="IPR038180">
    <property type="entry name" value="FlgT_N_sf"/>
</dbReference>
<feature type="domain" description="Flagellar assembly protein T N-terminal" evidence="3">
    <location>
        <begin position="8"/>
        <end position="95"/>
    </location>
</feature>
<dbReference type="InterPro" id="IPR032388">
    <property type="entry name" value="FlgT_C"/>
</dbReference>
<evidence type="ECO:0000313" key="5">
    <source>
        <dbReference type="Proteomes" id="UP000175691"/>
    </source>
</evidence>
<dbReference type="EMBL" id="MDHN01000041">
    <property type="protein sequence ID" value="OFC69263.1"/>
    <property type="molecule type" value="Genomic_DNA"/>
</dbReference>
<sequence length="368" mass="41052">MSWQSSAAWYEARGQALIQQGNRIAAKEKATEEAIRQALMFAGASVQSVQMLTNGLLQEDRLQINASGEVNNLELIDEKWHSDYVTVTIRADIFPKAVTCNAAGFKKTLVTTWFPIEHRQQAGDGQIHALSEQAPRSLQQQFVANSDNTSLQQIVPNTVRWRRSSVLAQAPSLARQSRAQYVLAATITDLSIVRPQHSSLAFWQNDDALRQFSLDLALVDGMNGATLMQKNYSTEALWEFDRFEQIDVSSSRFWQSEYGQAINRLFSNIVEDVEHELTCQPATGRVLAVNSDQLQVSIGRAHGIQPGDELTLYKTNEVIDPQGMHFLQYNLYPTKVKVVSASVDSATVVPVDNGIIGNIQPNDFVTKR</sequence>
<comment type="caution">
    <text evidence="4">The sequence shown here is derived from an EMBL/GenBank/DDBJ whole genome shotgun (WGS) entry which is preliminary data.</text>
</comment>
<protein>
    <recommendedName>
        <fullName evidence="6">Flagellar biosynthesis protein FlgT</fullName>
    </recommendedName>
</protein>
<evidence type="ECO:0000259" key="3">
    <source>
        <dbReference type="Pfam" id="PF16548"/>
    </source>
</evidence>
<feature type="domain" description="Flagellar assembly protein T middle" evidence="2">
    <location>
        <begin position="99"/>
        <end position="248"/>
    </location>
</feature>
<evidence type="ECO:0008006" key="6">
    <source>
        <dbReference type="Google" id="ProtNLM"/>
    </source>
</evidence>
<dbReference type="Proteomes" id="UP000175691">
    <property type="component" value="Unassembled WGS sequence"/>
</dbReference>
<dbReference type="InterPro" id="IPR038165">
    <property type="entry name" value="FlgT_C_sf"/>
</dbReference>
<dbReference type="Pfam" id="PF16538">
    <property type="entry name" value="FlgT_C"/>
    <property type="match status" value="1"/>
</dbReference>
<dbReference type="Gene3D" id="3.40.50.10610">
    <property type="entry name" value="ABC-type transport auxiliary lipoprotein component"/>
    <property type="match status" value="1"/>
</dbReference>
<name>A0A1E7Z6U3_9ALTE</name>
<dbReference type="Gene3D" id="3.30.1660.40">
    <property type="entry name" value="FlgT, N-terminal domain"/>
    <property type="match status" value="1"/>
</dbReference>
<keyword evidence="5" id="KW-1185">Reference proteome</keyword>